<dbReference type="InterPro" id="IPR037026">
    <property type="entry name" value="Vgr_OB-fold_dom_sf"/>
</dbReference>
<dbReference type="EMBL" id="QJKF01000009">
    <property type="protein sequence ID" value="PXX60818.1"/>
    <property type="molecule type" value="Genomic_DNA"/>
</dbReference>
<accession>A0A318JYT7</accession>
<comment type="caution">
    <text evidence="2">The sequence shown here is derived from an EMBL/GenBank/DDBJ whole genome shotgun (WGS) entry which is preliminary data.</text>
</comment>
<sequence length="180" mass="18567">MTSPDDTAGARYYGKYRGTVINNIDPEQRGRLLAQVPDVLGLVPSSWAMPCVPIAGKQQGTFMVPQIGAGVWIEFEQGDPDYPIWVGGFWGSAAEVPALALVPPPIPPGQNIVVQTTGQSTVLLSDAAPTPVSGGIVLRSPGGATVVVNDSGIYLSNGKGATLTMVGPTVAVNQTALVVT</sequence>
<dbReference type="InterPro" id="IPR006531">
    <property type="entry name" value="Gp5/Vgr_OB"/>
</dbReference>
<dbReference type="Pfam" id="PF04717">
    <property type="entry name" value="Phage_base_V"/>
    <property type="match status" value="1"/>
</dbReference>
<dbReference type="RefSeq" id="WP_040734153.1">
    <property type="nucleotide sequence ID" value="NZ_QJKF01000009.1"/>
</dbReference>
<dbReference type="OrthoDB" id="9762420at2"/>
<protein>
    <recommendedName>
        <fullName evidence="1">Gp5/Type VI secretion system Vgr protein OB-fold domain-containing protein</fullName>
    </recommendedName>
</protein>
<keyword evidence="3" id="KW-1185">Reference proteome</keyword>
<organism evidence="2 3">
    <name type="scientific">Nocardia tenerifensis</name>
    <dbReference type="NCBI Taxonomy" id="228006"/>
    <lineage>
        <taxon>Bacteria</taxon>
        <taxon>Bacillati</taxon>
        <taxon>Actinomycetota</taxon>
        <taxon>Actinomycetes</taxon>
        <taxon>Mycobacteriales</taxon>
        <taxon>Nocardiaceae</taxon>
        <taxon>Nocardia</taxon>
    </lineage>
</organism>
<name>A0A318JYT7_9NOCA</name>
<dbReference type="SUPFAM" id="SSF69255">
    <property type="entry name" value="gp5 N-terminal domain-like"/>
    <property type="match status" value="1"/>
</dbReference>
<evidence type="ECO:0000259" key="1">
    <source>
        <dbReference type="Pfam" id="PF04717"/>
    </source>
</evidence>
<evidence type="ECO:0000313" key="2">
    <source>
        <dbReference type="EMBL" id="PXX60818.1"/>
    </source>
</evidence>
<dbReference type="Gene3D" id="2.40.50.230">
    <property type="entry name" value="Gp5 N-terminal domain"/>
    <property type="match status" value="1"/>
</dbReference>
<gene>
    <name evidence="2" type="ORF">DFR70_1099</name>
</gene>
<dbReference type="AlphaFoldDB" id="A0A318JYT7"/>
<evidence type="ECO:0000313" key="3">
    <source>
        <dbReference type="Proteomes" id="UP000247569"/>
    </source>
</evidence>
<feature type="domain" description="Gp5/Type VI secretion system Vgr protein OB-fold" evidence="1">
    <location>
        <begin position="16"/>
        <end position="90"/>
    </location>
</feature>
<proteinExistence type="predicted"/>
<dbReference type="Proteomes" id="UP000247569">
    <property type="component" value="Unassembled WGS sequence"/>
</dbReference>
<reference evidence="2 3" key="1">
    <citation type="submission" date="2018-05" db="EMBL/GenBank/DDBJ databases">
        <title>Genomic Encyclopedia of Type Strains, Phase IV (KMG-IV): sequencing the most valuable type-strain genomes for metagenomic binning, comparative biology and taxonomic classification.</title>
        <authorList>
            <person name="Goeker M."/>
        </authorList>
    </citation>
    <scope>NUCLEOTIDE SEQUENCE [LARGE SCALE GENOMIC DNA]</scope>
    <source>
        <strain evidence="2 3">DSM 44704</strain>
    </source>
</reference>